<keyword evidence="2" id="KW-0812">Transmembrane</keyword>
<organism evidence="3 4">
    <name type="scientific">Lysobacter korlensis</name>
    <dbReference type="NCBI Taxonomy" id="553636"/>
    <lineage>
        <taxon>Bacteria</taxon>
        <taxon>Pseudomonadati</taxon>
        <taxon>Pseudomonadota</taxon>
        <taxon>Gammaproteobacteria</taxon>
        <taxon>Lysobacterales</taxon>
        <taxon>Lysobacteraceae</taxon>
        <taxon>Lysobacter</taxon>
    </lineage>
</organism>
<reference evidence="3 4" key="1">
    <citation type="submission" date="2024-09" db="EMBL/GenBank/DDBJ databases">
        <authorList>
            <person name="Sun Q."/>
            <person name="Mori K."/>
        </authorList>
    </citation>
    <scope>NUCLEOTIDE SEQUENCE [LARGE SCALE GENOMIC DNA]</scope>
    <source>
        <strain evidence="3 4">KCTC 23076</strain>
    </source>
</reference>
<gene>
    <name evidence="3" type="ORF">ACFFGH_01225</name>
</gene>
<dbReference type="Proteomes" id="UP001589896">
    <property type="component" value="Unassembled WGS sequence"/>
</dbReference>
<keyword evidence="2" id="KW-0472">Membrane</keyword>
<name>A0ABV6RI84_9GAMM</name>
<dbReference type="Gene3D" id="2.40.128.640">
    <property type="match status" value="1"/>
</dbReference>
<comment type="caution">
    <text evidence="3">The sequence shown here is derived from an EMBL/GenBank/DDBJ whole genome shotgun (WGS) entry which is preliminary data.</text>
</comment>
<dbReference type="Pfam" id="PF04170">
    <property type="entry name" value="NlpE"/>
    <property type="match status" value="1"/>
</dbReference>
<evidence type="ECO:0000313" key="4">
    <source>
        <dbReference type="Proteomes" id="UP001589896"/>
    </source>
</evidence>
<evidence type="ECO:0000256" key="2">
    <source>
        <dbReference type="SAM" id="Phobius"/>
    </source>
</evidence>
<dbReference type="EMBL" id="JBHLTG010000001">
    <property type="protein sequence ID" value="MFC0676471.1"/>
    <property type="molecule type" value="Genomic_DNA"/>
</dbReference>
<feature type="transmembrane region" description="Helical" evidence="2">
    <location>
        <begin position="12"/>
        <end position="30"/>
    </location>
</feature>
<feature type="region of interest" description="Disordered" evidence="1">
    <location>
        <begin position="141"/>
        <end position="172"/>
    </location>
</feature>
<keyword evidence="4" id="KW-1185">Reference proteome</keyword>
<evidence type="ECO:0000256" key="1">
    <source>
        <dbReference type="SAM" id="MobiDB-lite"/>
    </source>
</evidence>
<evidence type="ECO:0000313" key="3">
    <source>
        <dbReference type="EMBL" id="MFC0676471.1"/>
    </source>
</evidence>
<protein>
    <submittedName>
        <fullName evidence="3">Copper resistance protein NlpE N-terminal domain-containing protein</fullName>
    </submittedName>
</protein>
<keyword evidence="2" id="KW-1133">Transmembrane helix</keyword>
<proteinExistence type="predicted"/>
<accession>A0ABV6RI84</accession>
<dbReference type="RefSeq" id="WP_386664131.1">
    <property type="nucleotide sequence ID" value="NZ_JBHLTG010000001.1"/>
</dbReference>
<sequence>MAEINIERKKSIWPWIIAALIAALLIWAAMEFFDRDEPVDDTVGAVTADQTAAAPAAVAPATTEPVAPDAAAIAAAGTTPAAGTEGFAGTYISDSMQLSLTADGAYVMQESAAGEGRGTWIHEANANALHLKPADGSQDRYFRVEGPGTLIPLNPDGQPAAQMAPLNRRATQ</sequence>
<dbReference type="InterPro" id="IPR007298">
    <property type="entry name" value="Cu-R_lipoprotein_NlpE"/>
</dbReference>